<reference evidence="3" key="1">
    <citation type="submission" date="2020-05" db="EMBL/GenBank/DDBJ databases">
        <title>Phylogenomic resolution of chytrid fungi.</title>
        <authorList>
            <person name="Stajich J.E."/>
            <person name="Amses K."/>
            <person name="Simmons R."/>
            <person name="Seto K."/>
            <person name="Myers J."/>
            <person name="Bonds A."/>
            <person name="Quandt C.A."/>
            <person name="Barry K."/>
            <person name="Liu P."/>
            <person name="Grigoriev I."/>
            <person name="Longcore J.E."/>
            <person name="James T.Y."/>
        </authorList>
    </citation>
    <scope>NUCLEOTIDE SEQUENCE</scope>
    <source>
        <strain evidence="3">JEL0513</strain>
    </source>
</reference>
<dbReference type="Pfam" id="PF01607">
    <property type="entry name" value="CBM_14"/>
    <property type="match status" value="1"/>
</dbReference>
<dbReference type="InterPro" id="IPR036508">
    <property type="entry name" value="Chitin-bd_dom_sf"/>
</dbReference>
<dbReference type="InterPro" id="IPR002557">
    <property type="entry name" value="Chitin-bd_dom"/>
</dbReference>
<dbReference type="Proteomes" id="UP001211907">
    <property type="component" value="Unassembled WGS sequence"/>
</dbReference>
<comment type="caution">
    <text evidence="3">The sequence shown here is derived from an EMBL/GenBank/DDBJ whole genome shotgun (WGS) entry which is preliminary data.</text>
</comment>
<feature type="domain" description="Chitin-binding type-2" evidence="2">
    <location>
        <begin position="428"/>
        <end position="482"/>
    </location>
</feature>
<organism evidence="3 4">
    <name type="scientific">Physocladia obscura</name>
    <dbReference type="NCBI Taxonomy" id="109957"/>
    <lineage>
        <taxon>Eukaryota</taxon>
        <taxon>Fungi</taxon>
        <taxon>Fungi incertae sedis</taxon>
        <taxon>Chytridiomycota</taxon>
        <taxon>Chytridiomycota incertae sedis</taxon>
        <taxon>Chytridiomycetes</taxon>
        <taxon>Chytridiales</taxon>
        <taxon>Chytriomycetaceae</taxon>
        <taxon>Physocladia</taxon>
    </lineage>
</organism>
<feature type="region of interest" description="Disordered" evidence="1">
    <location>
        <begin position="107"/>
        <end position="129"/>
    </location>
</feature>
<proteinExistence type="predicted"/>
<name>A0AAD5SR74_9FUNG</name>
<evidence type="ECO:0000313" key="3">
    <source>
        <dbReference type="EMBL" id="KAJ3095306.1"/>
    </source>
</evidence>
<dbReference type="EMBL" id="JADGJH010002723">
    <property type="protein sequence ID" value="KAJ3095306.1"/>
    <property type="molecule type" value="Genomic_DNA"/>
</dbReference>
<keyword evidence="4" id="KW-1185">Reference proteome</keyword>
<accession>A0AAD5SR74</accession>
<protein>
    <recommendedName>
        <fullName evidence="2">Chitin-binding type-2 domain-containing protein</fullName>
    </recommendedName>
</protein>
<evidence type="ECO:0000259" key="2">
    <source>
        <dbReference type="SMART" id="SM00494"/>
    </source>
</evidence>
<feature type="compositionally biased region" description="Low complexity" evidence="1">
    <location>
        <begin position="109"/>
        <end position="129"/>
    </location>
</feature>
<dbReference type="SMART" id="SM00494">
    <property type="entry name" value="ChtBD2"/>
    <property type="match status" value="3"/>
</dbReference>
<gene>
    <name evidence="3" type="ORF">HK100_005863</name>
</gene>
<sequence>PALGVAPSLCPQSTTPFCCETTNSCGYTPCPAVSNASSGTSSSSSGVSSGLTASGGVANTGSCTNKPNGNVACTDANHYVLCSGGAPAAGASPALCPAPSPFCSPPPTSTSTTTSVSSPPASSPTVGSAVGSGSTIAYTGVANTGTCAGKPNGNIACTDALHYVTCSGGAPASGANPLICPQSTTPYCCEASNSCGYTSCQGTGSPIVSSTTPPTSNSNAANTGNCSGKLNNQIACTGNSFGICLNGAIANNALQACPAGTVCCEALGQCAYAGCAQAGGYQTITNPVLPPNSNTGTCTGKANGNIACLPNQQFGICSNGAFAGYGVQTCPAGLVCCEGLNRCDYSCGATAPPSAPAPLPYVAPTTCAGVPNNYIVPAGTSSTGAAQFSICSNGLATSPQSCPSGTVVCTNLNRCDWRGCQVYNPPNNVCNGQPNNFVYATGSTTFNYCFNGMPVQAANQICPAGLAFCQNLQRCDWPGCTGTPTINTAPYVAPTVAPTIPYTPSCSGIPNGQITCITGNTFQICQNNQLTNANSQSCVAGTVCCAGNSVGCGWPGCAQVQPATTSTVPIYTNGPSVDYCDDTGHDYFHMGKFCVGTSSNMWCQDGELSRINFCPSGKICCENTGECGTGDSGASDGLPCYVPKNIPTRHEGCVGTLNSCADLSDGARVCTGANTFSYCLDQSVFSPLNQICPIGKVCCPSLGGRCEEDCSYPSTPVGDCSNQPDGATVCSGYSSYKICHNSGCLGTFDCVGDNMVCCPSSGSCAPQSQCDSSNFFPVVDQTCQGTLNQRVCVTNKETVHICLNGHIVADFPAFAGYDFGCNGGLDTDQTLYN</sequence>
<dbReference type="GO" id="GO:0008061">
    <property type="term" value="F:chitin binding"/>
    <property type="evidence" value="ECO:0007669"/>
    <property type="project" value="InterPro"/>
</dbReference>
<dbReference type="SUPFAM" id="SSF57625">
    <property type="entry name" value="Invertebrate chitin-binding proteins"/>
    <property type="match status" value="1"/>
</dbReference>
<dbReference type="GO" id="GO:0005576">
    <property type="term" value="C:extracellular region"/>
    <property type="evidence" value="ECO:0007669"/>
    <property type="project" value="InterPro"/>
</dbReference>
<dbReference type="AlphaFoldDB" id="A0AAD5SR74"/>
<feature type="domain" description="Chitin-binding type-2" evidence="2">
    <location>
        <begin position="296"/>
        <end position="349"/>
    </location>
</feature>
<evidence type="ECO:0000256" key="1">
    <source>
        <dbReference type="SAM" id="MobiDB-lite"/>
    </source>
</evidence>
<evidence type="ECO:0000313" key="4">
    <source>
        <dbReference type="Proteomes" id="UP001211907"/>
    </source>
</evidence>
<feature type="non-terminal residue" evidence="3">
    <location>
        <position position="1"/>
    </location>
</feature>
<feature type="domain" description="Chitin-binding type-2" evidence="2">
    <location>
        <begin position="365"/>
        <end position="422"/>
    </location>
</feature>